<evidence type="ECO:0000256" key="11">
    <source>
        <dbReference type="NCBIfam" id="TIGR00234"/>
    </source>
</evidence>
<dbReference type="EMBL" id="PQAP01000010">
    <property type="protein sequence ID" value="PWB75376.1"/>
    <property type="molecule type" value="Genomic_DNA"/>
</dbReference>
<dbReference type="GO" id="GO:0005524">
    <property type="term" value="F:ATP binding"/>
    <property type="evidence" value="ECO:0007669"/>
    <property type="project" value="UniProtKB-KW"/>
</dbReference>
<dbReference type="NCBIfam" id="TIGR00234">
    <property type="entry name" value="tyrS"/>
    <property type="match status" value="1"/>
</dbReference>
<evidence type="ECO:0000256" key="3">
    <source>
        <dbReference type="ARBA" id="ARBA00022490"/>
    </source>
</evidence>
<dbReference type="InterPro" id="IPR024088">
    <property type="entry name" value="Tyr-tRNA-ligase_bac-type"/>
</dbReference>
<dbReference type="CDD" id="cd00805">
    <property type="entry name" value="TyrRS_core"/>
    <property type="match status" value="1"/>
</dbReference>
<evidence type="ECO:0000256" key="10">
    <source>
        <dbReference type="ARBA" id="ARBA00048248"/>
    </source>
</evidence>
<sequence>MSSSSGLQREFEHQWEIISRGAVDLLPEEEFKEKVKKSISENRPLRIKQGFDPTSPDIHLGHTVGIRKLKHFQDLGHQIVLIVGDYTGLIGDPSGRSATRPQLSYDEIMRNAETYEKQFFRILDRSKTEIRFNGEWFKKMEFAEVMRLAAQYTVARLLERDDFTIRFKAGLPISVHELMYPLMQAYDSVAIRADVEIGGTEQKFNLLAGRTIQEAYGVPPQCVLTLPLLTGLDGSNKMSKSLGNYIGIEETPKEIFGKTMSIPDNLIHEYYLLATEIPRSRLDEIRAILADGKTNP</sequence>
<evidence type="ECO:0000256" key="2">
    <source>
        <dbReference type="ARBA" id="ARBA00013160"/>
    </source>
</evidence>
<keyword evidence="6 12" id="KW-0067">ATP-binding</keyword>
<evidence type="ECO:0000256" key="4">
    <source>
        <dbReference type="ARBA" id="ARBA00022598"/>
    </source>
</evidence>
<dbReference type="Proteomes" id="UP000250918">
    <property type="component" value="Unassembled WGS sequence"/>
</dbReference>
<name>A0A855X3J7_9BACT</name>
<dbReference type="InterPro" id="IPR002305">
    <property type="entry name" value="aa-tRNA-synth_Ic"/>
</dbReference>
<keyword evidence="7" id="KW-0694">RNA-binding</keyword>
<comment type="catalytic activity">
    <reaction evidence="10">
        <text>tRNA(Tyr) + L-tyrosine + ATP = L-tyrosyl-tRNA(Tyr) + AMP + diphosphate + H(+)</text>
        <dbReference type="Rhea" id="RHEA:10220"/>
        <dbReference type="Rhea" id="RHEA-COMP:9706"/>
        <dbReference type="Rhea" id="RHEA-COMP:9707"/>
        <dbReference type="ChEBI" id="CHEBI:15378"/>
        <dbReference type="ChEBI" id="CHEBI:30616"/>
        <dbReference type="ChEBI" id="CHEBI:33019"/>
        <dbReference type="ChEBI" id="CHEBI:58315"/>
        <dbReference type="ChEBI" id="CHEBI:78442"/>
        <dbReference type="ChEBI" id="CHEBI:78536"/>
        <dbReference type="ChEBI" id="CHEBI:456215"/>
        <dbReference type="EC" id="6.1.1.1"/>
    </reaction>
</comment>
<dbReference type="GO" id="GO:0003723">
    <property type="term" value="F:RNA binding"/>
    <property type="evidence" value="ECO:0007669"/>
    <property type="project" value="UniProtKB-KW"/>
</dbReference>
<organism evidence="13 14">
    <name type="scientific">candidate division GN15 bacterium</name>
    <dbReference type="NCBI Taxonomy" id="2072418"/>
    <lineage>
        <taxon>Bacteria</taxon>
        <taxon>candidate division GN15</taxon>
    </lineage>
</organism>
<comment type="caution">
    <text evidence="13">The sequence shown here is derived from an EMBL/GenBank/DDBJ whole genome shotgun (WGS) entry which is preliminary data.</text>
</comment>
<keyword evidence="4 12" id="KW-0436">Ligase</keyword>
<evidence type="ECO:0000313" key="14">
    <source>
        <dbReference type="Proteomes" id="UP000250918"/>
    </source>
</evidence>
<protein>
    <recommendedName>
        <fullName evidence="2 11">Tyrosine--tRNA ligase</fullName>
        <ecNumber evidence="2 11">6.1.1.1</ecNumber>
    </recommendedName>
</protein>
<comment type="similarity">
    <text evidence="12">Belongs to the class-I aminoacyl-tRNA synthetase family.</text>
</comment>
<dbReference type="GO" id="GO:0004831">
    <property type="term" value="F:tyrosine-tRNA ligase activity"/>
    <property type="evidence" value="ECO:0007669"/>
    <property type="project" value="UniProtKB-UniRule"/>
</dbReference>
<dbReference type="PANTHER" id="PTHR11766:SF1">
    <property type="entry name" value="TYROSINE--TRNA LIGASE"/>
    <property type="match status" value="1"/>
</dbReference>
<dbReference type="AlphaFoldDB" id="A0A855X3J7"/>
<dbReference type="InterPro" id="IPR002307">
    <property type="entry name" value="Tyr-tRNA-ligase"/>
</dbReference>
<gene>
    <name evidence="13" type="ORF">C3F09_02470</name>
</gene>
<evidence type="ECO:0000256" key="8">
    <source>
        <dbReference type="ARBA" id="ARBA00022917"/>
    </source>
</evidence>
<dbReference type="PRINTS" id="PR01040">
    <property type="entry name" value="TRNASYNTHTYR"/>
</dbReference>
<reference evidence="13 14" key="1">
    <citation type="journal article" date="2018" name="ISME J.">
        <title>A methanotrophic archaeon couples anaerobic oxidation of methane to Fe(III) reduction.</title>
        <authorList>
            <person name="Cai C."/>
            <person name="Leu A.O."/>
            <person name="Xie G.J."/>
            <person name="Guo J."/>
            <person name="Feng Y."/>
            <person name="Zhao J.X."/>
            <person name="Tyson G.W."/>
            <person name="Yuan Z."/>
            <person name="Hu S."/>
        </authorList>
    </citation>
    <scope>NUCLEOTIDE SEQUENCE [LARGE SCALE GENOMIC DNA]</scope>
    <source>
        <strain evidence="13">FeB_12</strain>
    </source>
</reference>
<keyword evidence="3" id="KW-0963">Cytoplasm</keyword>
<dbReference type="InterPro" id="IPR014729">
    <property type="entry name" value="Rossmann-like_a/b/a_fold"/>
</dbReference>
<dbReference type="Pfam" id="PF00579">
    <property type="entry name" value="tRNA-synt_1b"/>
    <property type="match status" value="1"/>
</dbReference>
<dbReference type="GO" id="GO:0005829">
    <property type="term" value="C:cytosol"/>
    <property type="evidence" value="ECO:0007669"/>
    <property type="project" value="TreeGrafter"/>
</dbReference>
<dbReference type="PANTHER" id="PTHR11766">
    <property type="entry name" value="TYROSYL-TRNA SYNTHETASE"/>
    <property type="match status" value="1"/>
</dbReference>
<keyword evidence="8 12" id="KW-0648">Protein biosynthesis</keyword>
<comment type="subunit">
    <text evidence="1">Homodimer.</text>
</comment>
<evidence type="ECO:0000256" key="1">
    <source>
        <dbReference type="ARBA" id="ARBA00011738"/>
    </source>
</evidence>
<dbReference type="PROSITE" id="PS00178">
    <property type="entry name" value="AA_TRNA_LIGASE_I"/>
    <property type="match status" value="1"/>
</dbReference>
<evidence type="ECO:0000256" key="6">
    <source>
        <dbReference type="ARBA" id="ARBA00022840"/>
    </source>
</evidence>
<evidence type="ECO:0000256" key="12">
    <source>
        <dbReference type="RuleBase" id="RU363036"/>
    </source>
</evidence>
<dbReference type="Gene3D" id="3.40.50.620">
    <property type="entry name" value="HUPs"/>
    <property type="match status" value="1"/>
</dbReference>
<dbReference type="InterPro" id="IPR001412">
    <property type="entry name" value="aa-tRNA-synth_I_CS"/>
</dbReference>
<accession>A0A855X3J7</accession>
<evidence type="ECO:0000256" key="7">
    <source>
        <dbReference type="ARBA" id="ARBA00022884"/>
    </source>
</evidence>
<feature type="non-terminal residue" evidence="13">
    <location>
        <position position="296"/>
    </location>
</feature>
<proteinExistence type="inferred from homology"/>
<dbReference type="EC" id="6.1.1.1" evidence="2 11"/>
<keyword evidence="5 12" id="KW-0547">Nucleotide-binding</keyword>
<dbReference type="FunFam" id="3.40.50.620:FF:000061">
    <property type="entry name" value="Tyrosine--tRNA ligase"/>
    <property type="match status" value="1"/>
</dbReference>
<evidence type="ECO:0000313" key="13">
    <source>
        <dbReference type="EMBL" id="PWB75376.1"/>
    </source>
</evidence>
<dbReference type="Gene3D" id="1.10.240.10">
    <property type="entry name" value="Tyrosyl-Transfer RNA Synthetase"/>
    <property type="match status" value="1"/>
</dbReference>
<evidence type="ECO:0000256" key="5">
    <source>
        <dbReference type="ARBA" id="ARBA00022741"/>
    </source>
</evidence>
<dbReference type="SUPFAM" id="SSF52374">
    <property type="entry name" value="Nucleotidylyl transferase"/>
    <property type="match status" value="1"/>
</dbReference>
<keyword evidence="9 12" id="KW-0030">Aminoacyl-tRNA synthetase</keyword>
<evidence type="ECO:0000256" key="9">
    <source>
        <dbReference type="ARBA" id="ARBA00023146"/>
    </source>
</evidence>
<dbReference type="GO" id="GO:0006437">
    <property type="term" value="P:tyrosyl-tRNA aminoacylation"/>
    <property type="evidence" value="ECO:0007669"/>
    <property type="project" value="UniProtKB-UniRule"/>
</dbReference>